<dbReference type="Pfam" id="PF05593">
    <property type="entry name" value="RHS_repeat"/>
    <property type="match status" value="7"/>
</dbReference>
<name>A0A1Y6CCT2_9NEIS</name>
<accession>A0A1Y6CCT2</accession>
<dbReference type="InterPro" id="IPR014755">
    <property type="entry name" value="Cu-Rt/internalin_Ig-like"/>
</dbReference>
<feature type="domain" description="SbsA Ig-like" evidence="4">
    <location>
        <begin position="264"/>
        <end position="363"/>
    </location>
</feature>
<dbReference type="Pfam" id="PF20148">
    <property type="entry name" value="DUF6531"/>
    <property type="match status" value="1"/>
</dbReference>
<dbReference type="Proteomes" id="UP000192920">
    <property type="component" value="Unassembled WGS sequence"/>
</dbReference>
<dbReference type="InterPro" id="IPR056823">
    <property type="entry name" value="TEN-like_YD-shell"/>
</dbReference>
<dbReference type="STRING" id="1123014.SAMN02745746_04000"/>
<evidence type="ECO:0000259" key="4">
    <source>
        <dbReference type="Pfam" id="PF13205"/>
    </source>
</evidence>
<organism evidence="7 8">
    <name type="scientific">Pseudogulbenkiania subflava DSM 22618</name>
    <dbReference type="NCBI Taxonomy" id="1123014"/>
    <lineage>
        <taxon>Bacteria</taxon>
        <taxon>Pseudomonadati</taxon>
        <taxon>Pseudomonadota</taxon>
        <taxon>Betaproteobacteria</taxon>
        <taxon>Neisseriales</taxon>
        <taxon>Chromobacteriaceae</taxon>
        <taxon>Pseudogulbenkiania</taxon>
    </lineage>
</organism>
<dbReference type="InterPro" id="IPR031325">
    <property type="entry name" value="RHS_repeat"/>
</dbReference>
<dbReference type="PANTHER" id="PTHR32305">
    <property type="match status" value="1"/>
</dbReference>
<keyword evidence="1" id="KW-0732">Signal</keyword>
<evidence type="ECO:0000256" key="1">
    <source>
        <dbReference type="ARBA" id="ARBA00022729"/>
    </source>
</evidence>
<dbReference type="InterPro" id="IPR050708">
    <property type="entry name" value="T6SS_VgrG/RHS"/>
</dbReference>
<proteinExistence type="predicted"/>
<dbReference type="PANTHER" id="PTHR32305:SF15">
    <property type="entry name" value="PROTEIN RHSA-RELATED"/>
    <property type="match status" value="1"/>
</dbReference>
<protein>
    <submittedName>
        <fullName evidence="7">RHS repeat-associated core domain-containing protein</fullName>
    </submittedName>
</protein>
<dbReference type="InterPro" id="IPR032812">
    <property type="entry name" value="SbsA_Ig"/>
</dbReference>
<feature type="compositionally biased region" description="Low complexity" evidence="3">
    <location>
        <begin position="370"/>
        <end position="432"/>
    </location>
</feature>
<evidence type="ECO:0000313" key="8">
    <source>
        <dbReference type="Proteomes" id="UP000192920"/>
    </source>
</evidence>
<dbReference type="EMBL" id="FXAG01000036">
    <property type="protein sequence ID" value="SMF56459.1"/>
    <property type="molecule type" value="Genomic_DNA"/>
</dbReference>
<dbReference type="Gene3D" id="2.180.10.10">
    <property type="entry name" value="RHS repeat-associated core"/>
    <property type="match status" value="5"/>
</dbReference>
<dbReference type="NCBIfam" id="TIGR01643">
    <property type="entry name" value="YD_repeat_2x"/>
    <property type="match status" value="7"/>
</dbReference>
<evidence type="ECO:0000259" key="5">
    <source>
        <dbReference type="Pfam" id="PF20148"/>
    </source>
</evidence>
<evidence type="ECO:0000259" key="6">
    <source>
        <dbReference type="Pfam" id="PF25023"/>
    </source>
</evidence>
<evidence type="ECO:0000256" key="3">
    <source>
        <dbReference type="SAM" id="MobiDB-lite"/>
    </source>
</evidence>
<sequence>MDSCTHCRTGHSLMRHHLMLLAAIVLWVGQLLLSGSAQADTSLVDDLAGLTRTAPATALGQSATLLPDGRWLLLGGEGELAPKAALRNEQTGEQTILASTLRAPRAYHSATLLPDGSVLILGGVNAQGTLVPTAERYQPSTQSFETLPDVGLMLRARHAATLLTDGRVLISGGVDGSGIPIAAAELWNPRSLFGEPIHASLLTPRSGHRAALLPSDPVLIGGGRDGAGNAALSRELYDPESQRFSLAEQAAAGVVPTTPLSLVPPAVMASLPASQAQDVALDSLISVRFSKPLKVTTLVTSTVTLFGPTGPVVIRVTPAEGGLLLFVTPTVPLQPGAHYTLFISGAQDDNGAALPLSAISFTTATLASSSTSSSTATSSSVGSTTTMASTASPDTSSSTTSTTTSSGTTATPNSASPSPSTTDTTATQSAAADEPEDWIPGPEALQGDWRAKRAASALQALPPLQAAPGETALAGQVLLLNGKAAVNVTLRMGNQVAQTDSSGRFLLSGVTVGWSKLLIDGESASTPSKRYGQYEARVLVAEAGKTSSLPYTVWLPRTDTEHAVNLSSPTRVETVVTTPYIPGLELHIPKGTVIRDRAGQVVTQISITPIPIDRPPFPLPTGYVPVYFTIQPGGAYLQGIDPASAQGARLIYPNYRHEAPGTRLDFWNYDPVDKGWYVYGQGAVSNDGQRVVPDAGVAIYEFTGAMISGGGNPPTRYPAPGGDCEVPSQDGDPVDCGTGLFLVKRTDLFLADTLPIALSRTYRPGDSTSRPFGVGTTHPYEMLLWSNNNYQTADLILPDGGRIHYVRISAGTSYADAVYEHTATPTRFYKSRLAWNGNGWNVTLKDGTVYVFPDFAPMSSMRDRYGNTITFTRGSNGYITRITSPNGRYIDFTYDASNRITQAKDNLGRTVSYTYDATGRLATVTDPNLGVEQYAYDTNTGNMISVTRPQGNQMMTNVYDANGRVTQQTLADGGLYQFAYTLGTGDHVTQTDVTDPRGNVRRRQFNSNGYLTSLTLGLGKPEQQVYSYERDPTSNQLLSVTDPLGRKTSYGYDTMGNRTSVTRLADTPQAVTDTYTYEPQFNQLTSHTDPLGHTATYAYDTQGNLITITDPLSQQSHFTYNLAGQLLSATDPLNHTTTFTYDGGDLISIADPLGRTTTHFTDSAGRLLSVTDPSGRLTRYDRDSLDRVTDVTDPLGGVTHMVYDKNSNLLSLTDAKGGVTSYTYDNKDRLASRTDPLTKVESSTYDKHDNLTQFTDRKGKIATFTYDALNRRTQAGYGRSKQGQNLTAPDATVTYSYDGGNRLLQVVDSQGGTVTRSYDGLDRLTQETTGQGTVNYGYDNASRRSSMTVAGQTAVTYSYDSADRLTGLSRGSDSVGLSYDVAGRPATLTLPNGIVATYTYDTANQLTGLSYAQGSTVVGDLSYGYDVAGQRVQLGGSLARMKLPAAVASGSYNAMNQLTNWGGSAHSYDANGNLTSDGTNTYTWDSRNRLTGISGGTTASFVYDGFNRRSSKTVSGAATAFLYDGLNPVQELSGSTPTANLLGGLGLDQWFARTDANGTKSFLSDALGSTLALADSSGTVQTQYAYEPYGKPTQSGVSSSNAFQYTGRENDNTGLAYYRARYYAPGKGRFIAEDPIGLVGGANVYAYVEGNPISFIDPYGLISLGDLSGILFNETRSLSGEGIDVARQNVAHSIINGDEKYGKRRPKTASPHAVVPSSESDTYDACVEAAQNALNQDDLGVDPTNGATHFNLRPNASTKPFFGNPIRTNNGPFNNSYPTVDLPATGIYVNTYR</sequence>
<feature type="domain" description="Teneurin-like YD-shell" evidence="6">
    <location>
        <begin position="1397"/>
        <end position="1634"/>
    </location>
</feature>
<dbReference type="NCBIfam" id="TIGR03696">
    <property type="entry name" value="Rhs_assc_core"/>
    <property type="match status" value="1"/>
</dbReference>
<dbReference type="SUPFAM" id="SSF117281">
    <property type="entry name" value="Kelch motif"/>
    <property type="match status" value="1"/>
</dbReference>
<feature type="region of interest" description="Disordered" evidence="3">
    <location>
        <begin position="370"/>
        <end position="444"/>
    </location>
</feature>
<gene>
    <name evidence="7" type="ORF">SAMN02745746_04000</name>
</gene>
<dbReference type="Gene3D" id="2.130.10.80">
    <property type="entry name" value="Galactose oxidase/kelch, beta-propeller"/>
    <property type="match status" value="3"/>
</dbReference>
<keyword evidence="8" id="KW-1185">Reference proteome</keyword>
<dbReference type="InterPro" id="IPR022385">
    <property type="entry name" value="Rhs_assc_core"/>
</dbReference>
<dbReference type="Pfam" id="PF25023">
    <property type="entry name" value="TEN_YD-shell"/>
    <property type="match status" value="1"/>
</dbReference>
<dbReference type="PRINTS" id="PR00394">
    <property type="entry name" value="RHSPROTEIN"/>
</dbReference>
<dbReference type="Gene3D" id="2.60.40.1220">
    <property type="match status" value="1"/>
</dbReference>
<evidence type="ECO:0000256" key="2">
    <source>
        <dbReference type="ARBA" id="ARBA00022737"/>
    </source>
</evidence>
<dbReference type="RefSeq" id="WP_085277943.1">
    <property type="nucleotide sequence ID" value="NZ_FXAG01000036.1"/>
</dbReference>
<feature type="domain" description="DUF6531" evidence="5">
    <location>
        <begin position="731"/>
        <end position="805"/>
    </location>
</feature>
<dbReference type="InterPro" id="IPR045351">
    <property type="entry name" value="DUF6531"/>
</dbReference>
<dbReference type="Pfam" id="PF13205">
    <property type="entry name" value="Big_5"/>
    <property type="match status" value="1"/>
</dbReference>
<reference evidence="8" key="1">
    <citation type="submission" date="2017-04" db="EMBL/GenBank/DDBJ databases">
        <authorList>
            <person name="Varghese N."/>
            <person name="Submissions S."/>
        </authorList>
    </citation>
    <scope>NUCLEOTIDE SEQUENCE [LARGE SCALE GENOMIC DNA]</scope>
    <source>
        <strain evidence="8">DSM 22618</strain>
    </source>
</reference>
<evidence type="ECO:0000313" key="7">
    <source>
        <dbReference type="EMBL" id="SMF56459.1"/>
    </source>
</evidence>
<dbReference type="InterPro" id="IPR015915">
    <property type="entry name" value="Kelch-typ_b-propeller"/>
</dbReference>
<dbReference type="InterPro" id="IPR037293">
    <property type="entry name" value="Gal_Oxidase_central_sf"/>
</dbReference>
<dbReference type="SUPFAM" id="SSF101898">
    <property type="entry name" value="NHL repeat"/>
    <property type="match status" value="1"/>
</dbReference>
<keyword evidence="2" id="KW-0677">Repeat</keyword>
<dbReference type="InterPro" id="IPR006530">
    <property type="entry name" value="YD"/>
</dbReference>